<reference evidence="1" key="1">
    <citation type="submission" date="2022-08" db="EMBL/GenBank/DDBJ databases">
        <title>Genome Sequence of Pycnoporus sanguineus.</title>
        <authorList>
            <person name="Buettner E."/>
        </authorList>
    </citation>
    <scope>NUCLEOTIDE SEQUENCE</scope>
    <source>
        <strain evidence="1">CG-C14</strain>
    </source>
</reference>
<gene>
    <name evidence="1" type="ORF">NUW54_g3563</name>
</gene>
<comment type="caution">
    <text evidence="1">The sequence shown here is derived from an EMBL/GenBank/DDBJ whole genome shotgun (WGS) entry which is preliminary data.</text>
</comment>
<evidence type="ECO:0000313" key="1">
    <source>
        <dbReference type="EMBL" id="KAJ3007398.1"/>
    </source>
</evidence>
<proteinExistence type="predicted"/>
<evidence type="ECO:0000313" key="2">
    <source>
        <dbReference type="Proteomes" id="UP001144978"/>
    </source>
</evidence>
<sequence>MTGSLEMLAASGVGRNGFVPTQDWVASWQQGLPLDTIMLVISELLPKVHNLQSSLSGASANNAIIDLLRNANLDQVLPKPQPLSPRRFMWSDASVVWLTSLIWGEIYVRGMTPLGIWNNTAVRLFYVKHAQTQQRQITETVTNVVGGLLGRTESSQSLGRPGKMESRFLTSLDSLSMAHKTMLAKAKVQTVSELLLAAPSELAKKCRIPFKEMEALVDAVSKELAPQPRPLKEVAHIGEEKFTTGDSHLDDVLGGGVRTGMLWEISGENNAGKTQLALQLALTVQLPQRLGGLFGSACYITTREELPTTRAQEMIAKHPLLSVQLCGLPDIYTVRAPFFVALQKVLTESVPAFADERASMPGAKPAKLLIVDTFTDIFDHIKDERYEDTTLRARDLKGVSLILHRLASKYRLAVVVLGGTRDTFPRIDGEDRAPGELRYSDQSRWFARAHTLPGEDSREAVLGHVWPNQLNARIMMSRTIRTRPRSMVGPRLQEHEGERDPKRRKVEGEQQFSSTSSQDETVPFRRFSVIFSSVGPPSFCDYVILDEGVIGIPPEEQPPSTFLYPTQISTNSVPSVPTTQSSSFAPRSTAPSSHSTQTPRYSQSLSYASGPVSRAPSVPPPSQPIVTQSSATTTNTQASLSTPPSTYASIPTRPPSAVPLSQSVVPSSQPDLEEDWDMYWKDTEGDDQLYANADDQSGGADPEEAAETGPPVEAQETDSDYYWGDGNDNDALYTDL</sequence>
<dbReference type="EMBL" id="JANSHE010000753">
    <property type="protein sequence ID" value="KAJ3007398.1"/>
    <property type="molecule type" value="Genomic_DNA"/>
</dbReference>
<accession>A0ACC1Q0E2</accession>
<dbReference type="Proteomes" id="UP001144978">
    <property type="component" value="Unassembled WGS sequence"/>
</dbReference>
<protein>
    <submittedName>
        <fullName evidence="1">Uncharacterized protein</fullName>
    </submittedName>
</protein>
<name>A0ACC1Q0E2_9APHY</name>
<organism evidence="1 2">
    <name type="scientific">Trametes sanguinea</name>
    <dbReference type="NCBI Taxonomy" id="158606"/>
    <lineage>
        <taxon>Eukaryota</taxon>
        <taxon>Fungi</taxon>
        <taxon>Dikarya</taxon>
        <taxon>Basidiomycota</taxon>
        <taxon>Agaricomycotina</taxon>
        <taxon>Agaricomycetes</taxon>
        <taxon>Polyporales</taxon>
        <taxon>Polyporaceae</taxon>
        <taxon>Trametes</taxon>
    </lineage>
</organism>
<keyword evidence="2" id="KW-1185">Reference proteome</keyword>